<protein>
    <recommendedName>
        <fullName evidence="4">Secreted protein</fullName>
    </recommendedName>
</protein>
<name>Q6KAC5_ORYSJ</name>
<organism evidence="2 3">
    <name type="scientific">Oryza sativa subsp. japonica</name>
    <name type="common">Rice</name>
    <dbReference type="NCBI Taxonomy" id="39947"/>
    <lineage>
        <taxon>Eukaryota</taxon>
        <taxon>Viridiplantae</taxon>
        <taxon>Streptophyta</taxon>
        <taxon>Embryophyta</taxon>
        <taxon>Tracheophyta</taxon>
        <taxon>Spermatophyta</taxon>
        <taxon>Magnoliopsida</taxon>
        <taxon>Liliopsida</taxon>
        <taxon>Poales</taxon>
        <taxon>Poaceae</taxon>
        <taxon>BOP clade</taxon>
        <taxon>Oryzoideae</taxon>
        <taxon>Oryzeae</taxon>
        <taxon>Oryzinae</taxon>
        <taxon>Oryza</taxon>
        <taxon>Oryza sativa</taxon>
    </lineage>
</organism>
<accession>Q6KAC5</accession>
<keyword evidence="1" id="KW-0732">Signal</keyword>
<dbReference type="EMBL" id="AP003988">
    <property type="protein sequence ID" value="BAD21476.1"/>
    <property type="molecule type" value="Genomic_DNA"/>
</dbReference>
<dbReference type="AlphaFoldDB" id="Q6KAC5"/>
<reference evidence="3" key="1">
    <citation type="journal article" date="2005" name="Nature">
        <title>The map-based sequence of the rice genome.</title>
        <authorList>
            <consortium name="International rice genome sequencing project (IRGSP)"/>
            <person name="Matsumoto T."/>
            <person name="Wu J."/>
            <person name="Kanamori H."/>
            <person name="Katayose Y."/>
            <person name="Fujisawa M."/>
            <person name="Namiki N."/>
            <person name="Mizuno H."/>
            <person name="Yamamoto K."/>
            <person name="Antonio B.A."/>
            <person name="Baba T."/>
            <person name="Sakata K."/>
            <person name="Nagamura Y."/>
            <person name="Aoki H."/>
            <person name="Arikawa K."/>
            <person name="Arita K."/>
            <person name="Bito T."/>
            <person name="Chiden Y."/>
            <person name="Fujitsuka N."/>
            <person name="Fukunaka R."/>
            <person name="Hamada M."/>
            <person name="Harada C."/>
            <person name="Hayashi A."/>
            <person name="Hijishita S."/>
            <person name="Honda M."/>
            <person name="Hosokawa S."/>
            <person name="Ichikawa Y."/>
            <person name="Idonuma A."/>
            <person name="Iijima M."/>
            <person name="Ikeda M."/>
            <person name="Ikeno M."/>
            <person name="Ito K."/>
            <person name="Ito S."/>
            <person name="Ito T."/>
            <person name="Ito Y."/>
            <person name="Ito Y."/>
            <person name="Iwabuchi A."/>
            <person name="Kamiya K."/>
            <person name="Karasawa W."/>
            <person name="Kurita K."/>
            <person name="Katagiri S."/>
            <person name="Kikuta A."/>
            <person name="Kobayashi H."/>
            <person name="Kobayashi N."/>
            <person name="Machita K."/>
            <person name="Maehara T."/>
            <person name="Masukawa M."/>
            <person name="Mizubayashi T."/>
            <person name="Mukai Y."/>
            <person name="Nagasaki H."/>
            <person name="Nagata Y."/>
            <person name="Naito S."/>
            <person name="Nakashima M."/>
            <person name="Nakama Y."/>
            <person name="Nakamichi Y."/>
            <person name="Nakamura M."/>
            <person name="Meguro A."/>
            <person name="Negishi M."/>
            <person name="Ohta I."/>
            <person name="Ohta T."/>
            <person name="Okamoto M."/>
            <person name="Ono N."/>
            <person name="Saji S."/>
            <person name="Sakaguchi M."/>
            <person name="Sakai K."/>
            <person name="Shibata M."/>
            <person name="Shimokawa T."/>
            <person name="Song J."/>
            <person name="Takazaki Y."/>
            <person name="Terasawa K."/>
            <person name="Tsugane M."/>
            <person name="Tsuji K."/>
            <person name="Ueda S."/>
            <person name="Waki K."/>
            <person name="Yamagata H."/>
            <person name="Yamamoto M."/>
            <person name="Yamamoto S."/>
            <person name="Yamane H."/>
            <person name="Yoshiki S."/>
            <person name="Yoshihara R."/>
            <person name="Yukawa K."/>
            <person name="Zhong H."/>
            <person name="Yano M."/>
            <person name="Yuan Q."/>
            <person name="Ouyang S."/>
            <person name="Liu J."/>
            <person name="Jones K.M."/>
            <person name="Gansberger K."/>
            <person name="Moffat K."/>
            <person name="Hill J."/>
            <person name="Bera J."/>
            <person name="Fadrosh D."/>
            <person name="Jin S."/>
            <person name="Johri S."/>
            <person name="Kim M."/>
            <person name="Overton L."/>
            <person name="Reardon M."/>
            <person name="Tsitrin T."/>
            <person name="Vuong H."/>
            <person name="Weaver B."/>
            <person name="Ciecko A."/>
            <person name="Tallon L."/>
            <person name="Jackson J."/>
            <person name="Pai G."/>
            <person name="Aken S.V."/>
            <person name="Utterback T."/>
            <person name="Reidmuller S."/>
            <person name="Feldblyum T."/>
            <person name="Hsiao J."/>
            <person name="Zismann V."/>
            <person name="Iobst S."/>
            <person name="de Vazeille A.R."/>
            <person name="Buell C.R."/>
            <person name="Ying K."/>
            <person name="Li Y."/>
            <person name="Lu T."/>
            <person name="Huang Y."/>
            <person name="Zhao Q."/>
            <person name="Feng Q."/>
            <person name="Zhang L."/>
            <person name="Zhu J."/>
            <person name="Weng Q."/>
            <person name="Mu J."/>
            <person name="Lu Y."/>
            <person name="Fan D."/>
            <person name="Liu Y."/>
            <person name="Guan J."/>
            <person name="Zhang Y."/>
            <person name="Yu S."/>
            <person name="Liu X."/>
            <person name="Zhang Y."/>
            <person name="Hong G."/>
            <person name="Han B."/>
            <person name="Choisne N."/>
            <person name="Demange N."/>
            <person name="Orjeda G."/>
            <person name="Samain S."/>
            <person name="Cattolico L."/>
            <person name="Pelletier E."/>
            <person name="Couloux A."/>
            <person name="Segurens B."/>
            <person name="Wincker P."/>
            <person name="D'Hont A."/>
            <person name="Scarpelli C."/>
            <person name="Weissenbach J."/>
            <person name="Salanoubat M."/>
            <person name="Quetier F."/>
            <person name="Yu Y."/>
            <person name="Kim H.R."/>
            <person name="Rambo T."/>
            <person name="Currie J."/>
            <person name="Collura K."/>
            <person name="Luo M."/>
            <person name="Yang T."/>
            <person name="Ammiraju J.S.S."/>
            <person name="Engler F."/>
            <person name="Soderlund C."/>
            <person name="Wing R.A."/>
            <person name="Palmer L.E."/>
            <person name="de la Bastide M."/>
            <person name="Spiegel L."/>
            <person name="Nascimento L."/>
            <person name="Zutavern T."/>
            <person name="O'Shaughnessy A."/>
            <person name="Dike S."/>
            <person name="Dedhia N."/>
            <person name="Preston R."/>
            <person name="Balija V."/>
            <person name="McCombie W.R."/>
            <person name="Chow T."/>
            <person name="Chen H."/>
            <person name="Chung M."/>
            <person name="Chen C."/>
            <person name="Shaw J."/>
            <person name="Wu H."/>
            <person name="Hsiao K."/>
            <person name="Chao Y."/>
            <person name="Chu M."/>
            <person name="Cheng C."/>
            <person name="Hour A."/>
            <person name="Lee P."/>
            <person name="Lin S."/>
            <person name="Lin Y."/>
            <person name="Liou J."/>
            <person name="Liu S."/>
            <person name="Hsing Y."/>
            <person name="Raghuvanshi S."/>
            <person name="Mohanty A."/>
            <person name="Bharti A.K."/>
            <person name="Gaur A."/>
            <person name="Gupta V."/>
            <person name="Kumar D."/>
            <person name="Ravi V."/>
            <person name="Vij S."/>
            <person name="Kapur A."/>
            <person name="Khurana P."/>
            <person name="Khurana P."/>
            <person name="Khurana J.P."/>
            <person name="Tyagi A.K."/>
            <person name="Gaikwad K."/>
            <person name="Singh A."/>
            <person name="Dalal V."/>
            <person name="Srivastava S."/>
            <person name="Dixit A."/>
            <person name="Pal A.K."/>
            <person name="Ghazi I.A."/>
            <person name="Yadav M."/>
            <person name="Pandit A."/>
            <person name="Bhargava A."/>
            <person name="Sureshbabu K."/>
            <person name="Batra K."/>
            <person name="Sharma T.R."/>
            <person name="Mohapatra T."/>
            <person name="Singh N.K."/>
            <person name="Messing J."/>
            <person name="Nelson A.B."/>
            <person name="Fuks G."/>
            <person name="Kavchok S."/>
            <person name="Keizer G."/>
            <person name="Linton E."/>
            <person name="Llaca V."/>
            <person name="Song R."/>
            <person name="Tanyolac B."/>
            <person name="Young S."/>
            <person name="Ho-Il K."/>
            <person name="Hahn J.H."/>
            <person name="Sangsakoo G."/>
            <person name="Vanavichit A."/>
            <person name="de Mattos Luiz.A.T."/>
            <person name="Zimmer P.D."/>
            <person name="Malone G."/>
            <person name="Dellagostin O."/>
            <person name="de Oliveira A.C."/>
            <person name="Bevan M."/>
            <person name="Bancroft I."/>
            <person name="Minx P."/>
            <person name="Cordum H."/>
            <person name="Wilson R."/>
            <person name="Cheng Z."/>
            <person name="Jin W."/>
            <person name="Jiang J."/>
            <person name="Leong S.A."/>
            <person name="Iwama H."/>
            <person name="Gojobori T."/>
            <person name="Itoh T."/>
            <person name="Niimura Y."/>
            <person name="Fujii Y."/>
            <person name="Habara T."/>
            <person name="Sakai H."/>
            <person name="Sato Y."/>
            <person name="Wilson G."/>
            <person name="Kumar K."/>
            <person name="McCouch S."/>
            <person name="Juretic N."/>
            <person name="Hoen D."/>
            <person name="Wright S."/>
            <person name="Bruskiewich R."/>
            <person name="Bureau T."/>
            <person name="Miyao A."/>
            <person name="Hirochika H."/>
            <person name="Nishikawa T."/>
            <person name="Kadowaki K."/>
            <person name="Sugiura M."/>
            <person name="Burr B."/>
            <person name="Sasaki T."/>
        </authorList>
    </citation>
    <scope>NUCLEOTIDE SEQUENCE [LARGE SCALE GENOMIC DNA]</scope>
    <source>
        <strain evidence="3">cv. Nipponbare</strain>
    </source>
</reference>
<feature type="chain" id="PRO_5004275517" description="Secreted protein" evidence="1">
    <location>
        <begin position="25"/>
        <end position="93"/>
    </location>
</feature>
<feature type="signal peptide" evidence="1">
    <location>
        <begin position="1"/>
        <end position="24"/>
    </location>
</feature>
<dbReference type="Proteomes" id="UP000000763">
    <property type="component" value="Chromosome 2"/>
</dbReference>
<evidence type="ECO:0000313" key="3">
    <source>
        <dbReference type="Proteomes" id="UP000000763"/>
    </source>
</evidence>
<evidence type="ECO:0008006" key="4">
    <source>
        <dbReference type="Google" id="ProtNLM"/>
    </source>
</evidence>
<proteinExistence type="predicted"/>
<evidence type="ECO:0000313" key="2">
    <source>
        <dbReference type="EMBL" id="BAD21476.1"/>
    </source>
</evidence>
<gene>
    <name evidence="2" type="primary">OJ1057_D08.22</name>
</gene>
<sequence length="93" mass="10330">MVKTAGAAMPRALLLLGLDAGAEMCYEQAKKRDEPTTTTRKGARRRTQTWHFRMDGPAKSAMDGWMDGCFLFGFARIRRCRVAQDALLPPPAS</sequence>
<reference evidence="3" key="2">
    <citation type="journal article" date="2008" name="Nucleic Acids Res.">
        <title>The rice annotation project database (RAP-DB): 2008 update.</title>
        <authorList>
            <consortium name="The rice annotation project (RAP)"/>
        </authorList>
    </citation>
    <scope>GENOME REANNOTATION</scope>
    <source>
        <strain evidence="3">cv. Nipponbare</strain>
    </source>
</reference>
<evidence type="ECO:0000256" key="1">
    <source>
        <dbReference type="SAM" id="SignalP"/>
    </source>
</evidence>